<dbReference type="Gene3D" id="1.10.490.10">
    <property type="entry name" value="Globins"/>
    <property type="match status" value="1"/>
</dbReference>
<proteinExistence type="predicted"/>
<dbReference type="GO" id="GO:0019825">
    <property type="term" value="F:oxygen binding"/>
    <property type="evidence" value="ECO:0007669"/>
    <property type="project" value="InterPro"/>
</dbReference>
<dbReference type="RefSeq" id="WP_155110529.1">
    <property type="nucleotide sequence ID" value="NZ_WMIB01000001.1"/>
</dbReference>
<gene>
    <name evidence="1" type="ORF">GKZ89_01065</name>
</gene>
<protein>
    <submittedName>
        <fullName evidence="1">Uncharacterized protein</fullName>
    </submittedName>
</protein>
<dbReference type="EMBL" id="WMIB01000001">
    <property type="protein sequence ID" value="MTH51979.1"/>
    <property type="molecule type" value="Genomic_DNA"/>
</dbReference>
<keyword evidence="2" id="KW-1185">Reference proteome</keyword>
<name>A0A7X2S1D2_9BACI</name>
<dbReference type="Proteomes" id="UP000434639">
    <property type="component" value="Unassembled WGS sequence"/>
</dbReference>
<evidence type="ECO:0000313" key="1">
    <source>
        <dbReference type="EMBL" id="MTH51979.1"/>
    </source>
</evidence>
<reference evidence="1 2" key="1">
    <citation type="journal article" date="2017" name="Int. J. Syst. Evol. Microbiol.">
        <title>Bacillus mangrovi sp. nov., isolated from a sediment sample from a mangrove forest.</title>
        <authorList>
            <person name="Gupta V."/>
            <person name="Singh P.K."/>
            <person name="Korpole S."/>
            <person name="Tanuku N.R.S."/>
            <person name="Pinnaka A.K."/>
        </authorList>
    </citation>
    <scope>NUCLEOTIDE SEQUENCE [LARGE SCALE GENOMIC DNA]</scope>
    <source>
        <strain evidence="1 2">KCTC 33872</strain>
    </source>
</reference>
<dbReference type="OrthoDB" id="9853957at2"/>
<dbReference type="GO" id="GO:0020037">
    <property type="term" value="F:heme binding"/>
    <property type="evidence" value="ECO:0007669"/>
    <property type="project" value="InterPro"/>
</dbReference>
<accession>A0A7X2S1D2</accession>
<dbReference type="InterPro" id="IPR012292">
    <property type="entry name" value="Globin/Proto"/>
</dbReference>
<organism evidence="1 2">
    <name type="scientific">Metabacillus mangrovi</name>
    <dbReference type="NCBI Taxonomy" id="1491830"/>
    <lineage>
        <taxon>Bacteria</taxon>
        <taxon>Bacillati</taxon>
        <taxon>Bacillota</taxon>
        <taxon>Bacilli</taxon>
        <taxon>Bacillales</taxon>
        <taxon>Bacillaceae</taxon>
        <taxon>Metabacillus</taxon>
    </lineage>
</organism>
<sequence length="130" mass="15112">MIQAIIQSALEEKEAIRLLWKEELEKRSSHEFSAYLEHTEENEALFQMLFSYFTDFQPVHSDHLTGLLEQLLNNSWPAVYLNMTMQSFRNAAGRIVTRRMESGAEQVYPVLNEWLDAVVNLNTHLAGLKK</sequence>
<dbReference type="AlphaFoldDB" id="A0A7X2S1D2"/>
<evidence type="ECO:0000313" key="2">
    <source>
        <dbReference type="Proteomes" id="UP000434639"/>
    </source>
</evidence>
<comment type="caution">
    <text evidence="1">The sequence shown here is derived from an EMBL/GenBank/DDBJ whole genome shotgun (WGS) entry which is preliminary data.</text>
</comment>